<comment type="similarity">
    <text evidence="4 14">Belongs to the RNR ribonuclease family.</text>
</comment>
<dbReference type="PROSITE" id="PS01175">
    <property type="entry name" value="RIBONUCLEASE_II"/>
    <property type="match status" value="1"/>
</dbReference>
<feature type="domain" description="RNB" evidence="17">
    <location>
        <begin position="464"/>
        <end position="817"/>
    </location>
</feature>
<reference evidence="18" key="1">
    <citation type="submission" date="2025-08" db="UniProtKB">
        <authorList>
            <consortium name="Ensembl"/>
        </authorList>
    </citation>
    <scope>IDENTIFICATION</scope>
</reference>
<evidence type="ECO:0000256" key="4">
    <source>
        <dbReference type="ARBA" id="ARBA00005785"/>
    </source>
</evidence>
<dbReference type="GeneTree" id="ENSGT00530000063106"/>
<dbReference type="InterPro" id="IPR033771">
    <property type="entry name" value="Rrp44_CSD1"/>
</dbReference>
<evidence type="ECO:0000256" key="16">
    <source>
        <dbReference type="SAM" id="Phobius"/>
    </source>
</evidence>
<dbReference type="Ensembl" id="ENSEBUT00000026863.1">
    <property type="protein sequence ID" value="ENSEBUP00000026287.1"/>
    <property type="gene ID" value="ENSEBUG00000016190.1"/>
</dbReference>
<evidence type="ECO:0000256" key="9">
    <source>
        <dbReference type="ARBA" id="ARBA00022801"/>
    </source>
</evidence>
<dbReference type="FunFam" id="2.40.50.700:FF:000004">
    <property type="entry name" value="Exosome complex exonuclease RRP44 homolog A"/>
    <property type="match status" value="1"/>
</dbReference>
<feature type="region of interest" description="Disordered" evidence="15">
    <location>
        <begin position="310"/>
        <end position="331"/>
    </location>
</feature>
<evidence type="ECO:0000256" key="7">
    <source>
        <dbReference type="ARBA" id="ARBA00022490"/>
    </source>
</evidence>
<comment type="subcellular location">
    <subcellularLocation>
        <location evidence="3">Cytoplasm</location>
    </subcellularLocation>
</comment>
<dbReference type="EC" id="3.1.13.1" evidence="5"/>
<evidence type="ECO:0000256" key="1">
    <source>
        <dbReference type="ARBA" id="ARBA00001849"/>
    </source>
</evidence>
<keyword evidence="8" id="KW-0540">Nuclease</keyword>
<evidence type="ECO:0000256" key="5">
    <source>
        <dbReference type="ARBA" id="ARBA00012163"/>
    </source>
</evidence>
<dbReference type="GO" id="GO:0006402">
    <property type="term" value="P:mRNA catabolic process"/>
    <property type="evidence" value="ECO:0007669"/>
    <property type="project" value="TreeGrafter"/>
</dbReference>
<dbReference type="Pfam" id="PF00773">
    <property type="entry name" value="RNB"/>
    <property type="match status" value="1"/>
</dbReference>
<organism evidence="18 19">
    <name type="scientific">Eptatretus burgeri</name>
    <name type="common">Inshore hagfish</name>
    <dbReference type="NCBI Taxonomy" id="7764"/>
    <lineage>
        <taxon>Eukaryota</taxon>
        <taxon>Metazoa</taxon>
        <taxon>Chordata</taxon>
        <taxon>Craniata</taxon>
        <taxon>Vertebrata</taxon>
        <taxon>Cyclostomata</taxon>
        <taxon>Myxini</taxon>
        <taxon>Myxiniformes</taxon>
        <taxon>Myxinidae</taxon>
        <taxon>Eptatretinae</taxon>
        <taxon>Eptatretus</taxon>
    </lineage>
</organism>
<dbReference type="OMA" id="VIRIDGW"/>
<evidence type="ECO:0000256" key="14">
    <source>
        <dbReference type="RuleBase" id="RU003901"/>
    </source>
</evidence>
<dbReference type="GO" id="GO:0016075">
    <property type="term" value="P:rRNA catabolic process"/>
    <property type="evidence" value="ECO:0007669"/>
    <property type="project" value="TreeGrafter"/>
</dbReference>
<comment type="cofactor">
    <cofactor evidence="2">
        <name>Mg(2+)</name>
        <dbReference type="ChEBI" id="CHEBI:18420"/>
    </cofactor>
</comment>
<keyword evidence="11" id="KW-0269">Exonuclease</keyword>
<dbReference type="InterPro" id="IPR001900">
    <property type="entry name" value="RNase_II/R"/>
</dbReference>
<evidence type="ECO:0000256" key="13">
    <source>
        <dbReference type="ARBA" id="ARBA00022884"/>
    </source>
</evidence>
<protein>
    <recommendedName>
        <fullName evidence="6">DIS3-like exonuclease 1</fullName>
        <ecNumber evidence="5">3.1.13.1</ecNumber>
    </recommendedName>
</protein>
<dbReference type="Pfam" id="PF17849">
    <property type="entry name" value="OB_Dis3"/>
    <property type="match status" value="1"/>
</dbReference>
<keyword evidence="16" id="KW-0472">Membrane</keyword>
<reference evidence="18" key="2">
    <citation type="submission" date="2025-09" db="UniProtKB">
        <authorList>
            <consortium name="Ensembl"/>
        </authorList>
    </citation>
    <scope>IDENTIFICATION</scope>
</reference>
<evidence type="ECO:0000259" key="17">
    <source>
        <dbReference type="SMART" id="SM00955"/>
    </source>
</evidence>
<evidence type="ECO:0000313" key="19">
    <source>
        <dbReference type="Proteomes" id="UP000694388"/>
    </source>
</evidence>
<dbReference type="InterPro" id="IPR041505">
    <property type="entry name" value="Dis3_CSD2"/>
</dbReference>
<accession>A0A8C4R849</accession>
<dbReference type="PANTHER" id="PTHR23355:SF30">
    <property type="entry name" value="DIS3-LIKE EXONUCLEASE 1"/>
    <property type="match status" value="1"/>
</dbReference>
<dbReference type="GO" id="GO:0008859">
    <property type="term" value="F:exoribonuclease II activity"/>
    <property type="evidence" value="ECO:0007669"/>
    <property type="project" value="UniProtKB-EC"/>
</dbReference>
<keyword evidence="7" id="KW-0963">Cytoplasm</keyword>
<evidence type="ECO:0000256" key="12">
    <source>
        <dbReference type="ARBA" id="ARBA00022842"/>
    </source>
</evidence>
<evidence type="ECO:0000256" key="8">
    <source>
        <dbReference type="ARBA" id="ARBA00022722"/>
    </source>
</evidence>
<dbReference type="Gene3D" id="2.40.50.700">
    <property type="match status" value="1"/>
</dbReference>
<dbReference type="GO" id="GO:0003723">
    <property type="term" value="F:RNA binding"/>
    <property type="evidence" value="ECO:0007669"/>
    <property type="project" value="UniProtKB-KW"/>
</dbReference>
<dbReference type="SUPFAM" id="SSF50249">
    <property type="entry name" value="Nucleic acid-binding proteins"/>
    <property type="match status" value="2"/>
</dbReference>
<keyword evidence="10" id="KW-0271">Exosome</keyword>
<evidence type="ECO:0000256" key="6">
    <source>
        <dbReference type="ARBA" id="ARBA00016366"/>
    </source>
</evidence>
<evidence type="ECO:0000313" key="18">
    <source>
        <dbReference type="Ensembl" id="ENSEBUP00000026287.1"/>
    </source>
</evidence>
<sequence>MRDNHASSFRVRQSPTISDTVQRIDQLNFSFQLFPAIASYLHHFRSCTLLGKVLGADLTHFLTPDCSVALHYLEVLELPQLHGVLFTHTAYQHVQHKSRRLYQRLRRLLNSPRSDCVLFANEFQLGAYVDRQPSEDLVAWQARSVYHAAVWYYNHLSKIIPVVMVTVDSAVVEKYGSATEGVYVVPFQAYLESFWPDVPEASEFLVSLHQALTAKEVESCRGSKREFAEHLPVDVLEAGIRAGLYIKGTLSMNKHKAHVEAFVRQPGLLSKDTDDVLVLGIKNRNRAIQGDVVAVELLPRTEWQGRSLTLGDVGRDDCPQEESHGEPMPTGRVVGIVQRNWRDYVAILPPPEEGPTQGRQAQRLLAVPWDFRIPKIRIATTQAAMLQDVRIVVRIDSWDSGSQYPNGHFVRALGKAGEIETEVAAILIEWGISVLPFSEAQLREMPTDSPTSPWALDPKEVARRRDLRLSHLIFSIDPQGCEDVDDALSIVQCDGLDSTIEMGVHIADVTKFVPPGGPTDLEALPPHTTSADRRFDMLPPVLSSNLCSLRSGEDRYAVSVLWQLDKETYEVKDVWFGRTVIRSTYKLSYETAQAVIDGGHIEIATEIPELSGTEDEQQARLGELRDVLNILTDVARAWLCRRTAKGGLQLEGSEVRVEFDGVPGTVSGLTPKKALEVHETVAECMIGANAWVAQHLCKSLLGCTLLRRHPSPRPELFGPLCNAAESQGFHIDISSNKALSDSLEKTKDHGEPLLSRILRMLATQAMSNALYCSSVSVPQHDLKHYGLALPLYTHFTSPIRRYADILVHRQLLAVLAAENGDFEDPEVMLSSTSLEEICQHLNERTRAAQKAQKDSVELFQCLFFRDVNPGIEESSTDHRVADALVFAIRANGVLVFVPRFALRGAIFLKDKEGRVARLMADGRCDFSHGSLIHKKHEIVSQPSDGQPFVLHLFDHVTVSFIALHTTWRQMAVPLHYIFHAIIAFLICSIFTTTWADLKYL</sequence>
<feature type="compositionally biased region" description="Basic and acidic residues" evidence="15">
    <location>
        <begin position="313"/>
        <end position="325"/>
    </location>
</feature>
<dbReference type="PANTHER" id="PTHR23355">
    <property type="entry name" value="RIBONUCLEASE"/>
    <property type="match status" value="1"/>
</dbReference>
<keyword evidence="16" id="KW-0812">Transmembrane</keyword>
<dbReference type="Pfam" id="PF17216">
    <property type="entry name" value="Rrp44_CSD1"/>
    <property type="match status" value="1"/>
</dbReference>
<dbReference type="InterPro" id="IPR012340">
    <property type="entry name" value="NA-bd_OB-fold"/>
</dbReference>
<proteinExistence type="inferred from homology"/>
<dbReference type="Gene3D" id="3.40.50.1010">
    <property type="entry name" value="5'-nuclease"/>
    <property type="match status" value="1"/>
</dbReference>
<dbReference type="GO" id="GO:0010467">
    <property type="term" value="P:gene expression"/>
    <property type="evidence" value="ECO:0007669"/>
    <property type="project" value="UniProtKB-ARBA"/>
</dbReference>
<dbReference type="GO" id="GO:0000177">
    <property type="term" value="C:cytoplasmic exosome (RNase complex)"/>
    <property type="evidence" value="ECO:0007669"/>
    <property type="project" value="TreeGrafter"/>
</dbReference>
<keyword evidence="12" id="KW-0460">Magnesium</keyword>
<evidence type="ECO:0000256" key="3">
    <source>
        <dbReference type="ARBA" id="ARBA00004496"/>
    </source>
</evidence>
<keyword evidence="13" id="KW-0694">RNA-binding</keyword>
<evidence type="ECO:0000256" key="11">
    <source>
        <dbReference type="ARBA" id="ARBA00022839"/>
    </source>
</evidence>
<keyword evidence="9" id="KW-0378">Hydrolase</keyword>
<dbReference type="SMART" id="SM00955">
    <property type="entry name" value="RNB"/>
    <property type="match status" value="1"/>
</dbReference>
<dbReference type="Gene3D" id="2.40.50.140">
    <property type="entry name" value="Nucleic acid-binding proteins"/>
    <property type="match status" value="1"/>
</dbReference>
<evidence type="ECO:0000256" key="10">
    <source>
        <dbReference type="ARBA" id="ARBA00022835"/>
    </source>
</evidence>
<comment type="catalytic activity">
    <reaction evidence="1">
        <text>Exonucleolytic cleavage in the 3'- to 5'-direction to yield nucleoside 5'-phosphates.</text>
        <dbReference type="EC" id="3.1.13.1"/>
    </reaction>
</comment>
<dbReference type="InterPro" id="IPR022966">
    <property type="entry name" value="RNase_II/R_CS"/>
</dbReference>
<feature type="transmembrane region" description="Helical" evidence="16">
    <location>
        <begin position="974"/>
        <end position="995"/>
    </location>
</feature>
<dbReference type="InterPro" id="IPR050180">
    <property type="entry name" value="RNR_Ribonuclease"/>
</dbReference>
<dbReference type="GO" id="GO:0019899">
    <property type="term" value="F:enzyme binding"/>
    <property type="evidence" value="ECO:0007669"/>
    <property type="project" value="UniProtKB-ARBA"/>
</dbReference>
<dbReference type="Proteomes" id="UP000694388">
    <property type="component" value="Unplaced"/>
</dbReference>
<evidence type="ECO:0000256" key="15">
    <source>
        <dbReference type="SAM" id="MobiDB-lite"/>
    </source>
</evidence>
<keyword evidence="16" id="KW-1133">Transmembrane helix</keyword>
<dbReference type="AlphaFoldDB" id="A0A8C4R849"/>
<dbReference type="FunFam" id="3.40.50.1010:FF:000021">
    <property type="entry name" value="DIS3-like exonuclease 1 isoform X1"/>
    <property type="match status" value="1"/>
</dbReference>
<dbReference type="Gene3D" id="2.40.50.690">
    <property type="match status" value="1"/>
</dbReference>
<name>A0A8C4R849_EPTBU</name>
<keyword evidence="19" id="KW-1185">Reference proteome</keyword>
<evidence type="ECO:0000256" key="2">
    <source>
        <dbReference type="ARBA" id="ARBA00001946"/>
    </source>
</evidence>